<dbReference type="CDD" id="cd07302">
    <property type="entry name" value="CHD"/>
    <property type="match status" value="1"/>
</dbReference>
<feature type="transmembrane region" description="Helical" evidence="7">
    <location>
        <begin position="396"/>
        <end position="416"/>
    </location>
</feature>
<accession>A0A251X9T4</accession>
<dbReference type="GO" id="GO:0030313">
    <property type="term" value="C:cell envelope"/>
    <property type="evidence" value="ECO:0007669"/>
    <property type="project" value="UniProtKB-SubCell"/>
</dbReference>
<dbReference type="Gene3D" id="3.30.70.1230">
    <property type="entry name" value="Nucleotide cyclase"/>
    <property type="match status" value="1"/>
</dbReference>
<feature type="transmembrane region" description="Helical" evidence="7">
    <location>
        <begin position="422"/>
        <end position="446"/>
    </location>
</feature>
<dbReference type="Proteomes" id="UP000194798">
    <property type="component" value="Unassembled WGS sequence"/>
</dbReference>
<evidence type="ECO:0000256" key="1">
    <source>
        <dbReference type="ARBA" id="ARBA00004196"/>
    </source>
</evidence>
<dbReference type="SMART" id="SM00044">
    <property type="entry name" value="CYCc"/>
    <property type="match status" value="1"/>
</dbReference>
<dbReference type="PROSITE" id="PS50125">
    <property type="entry name" value="GUANYLATE_CYCLASE_2"/>
    <property type="match status" value="1"/>
</dbReference>
<gene>
    <name evidence="9" type="ORF">TPSD3_09820</name>
</gene>
<dbReference type="Pfam" id="PF05226">
    <property type="entry name" value="CHASE2"/>
    <property type="match status" value="1"/>
</dbReference>
<dbReference type="GO" id="GO:0006171">
    <property type="term" value="P:cAMP biosynthetic process"/>
    <property type="evidence" value="ECO:0007669"/>
    <property type="project" value="TreeGrafter"/>
</dbReference>
<evidence type="ECO:0000256" key="4">
    <source>
        <dbReference type="ARBA" id="ARBA00022692"/>
    </source>
</evidence>
<keyword evidence="6 7" id="KW-0472">Membrane</keyword>
<proteinExistence type="inferred from homology"/>
<dbReference type="GO" id="GO:0004016">
    <property type="term" value="F:adenylate cyclase activity"/>
    <property type="evidence" value="ECO:0007669"/>
    <property type="project" value="UniProtKB-ARBA"/>
</dbReference>
<evidence type="ECO:0000256" key="5">
    <source>
        <dbReference type="ARBA" id="ARBA00022989"/>
    </source>
</evidence>
<reference evidence="9 10" key="1">
    <citation type="submission" date="2016-12" db="EMBL/GenBank/DDBJ databases">
        <title>Thioflexothrix psekupsii D3 genome sequencing and assembly.</title>
        <authorList>
            <person name="Fomenkov A."/>
            <person name="Vincze T."/>
            <person name="Grabovich M."/>
            <person name="Anton B.P."/>
            <person name="Dubinina G."/>
            <person name="Orlova M."/>
            <person name="Belousova E."/>
            <person name="Roberts R.J."/>
        </authorList>
    </citation>
    <scope>NUCLEOTIDE SEQUENCE [LARGE SCALE GENOMIC DNA]</scope>
    <source>
        <strain evidence="9">D3</strain>
    </source>
</reference>
<comment type="subcellular location">
    <subcellularLocation>
        <location evidence="1">Cell envelope</location>
    </subcellularLocation>
</comment>
<comment type="similarity">
    <text evidence="2">Belongs to the adenylyl cyclase class-3 family.</text>
</comment>
<dbReference type="GO" id="GO:0035556">
    <property type="term" value="P:intracellular signal transduction"/>
    <property type="evidence" value="ECO:0007669"/>
    <property type="project" value="InterPro"/>
</dbReference>
<evidence type="ECO:0000256" key="3">
    <source>
        <dbReference type="ARBA" id="ARBA00022475"/>
    </source>
</evidence>
<dbReference type="AlphaFoldDB" id="A0A251X9T4"/>
<evidence type="ECO:0000256" key="7">
    <source>
        <dbReference type="SAM" id="Phobius"/>
    </source>
</evidence>
<evidence type="ECO:0000313" key="10">
    <source>
        <dbReference type="Proteomes" id="UP000194798"/>
    </source>
</evidence>
<name>A0A251X9T4_9GAMM</name>
<dbReference type="SMART" id="SM01080">
    <property type="entry name" value="CHASE2"/>
    <property type="match status" value="1"/>
</dbReference>
<dbReference type="EMBL" id="MSLT01000012">
    <property type="protein sequence ID" value="OUD14695.1"/>
    <property type="molecule type" value="Genomic_DNA"/>
</dbReference>
<evidence type="ECO:0000259" key="8">
    <source>
        <dbReference type="PROSITE" id="PS50125"/>
    </source>
</evidence>
<keyword evidence="5 7" id="KW-1133">Transmembrane helix</keyword>
<evidence type="ECO:0000256" key="6">
    <source>
        <dbReference type="ARBA" id="ARBA00023136"/>
    </source>
</evidence>
<keyword evidence="10" id="KW-1185">Reference proteome</keyword>
<dbReference type="InterPro" id="IPR029787">
    <property type="entry name" value="Nucleotide_cyclase"/>
</dbReference>
<dbReference type="InterPro" id="IPR007890">
    <property type="entry name" value="CHASE2"/>
</dbReference>
<dbReference type="InterPro" id="IPR001054">
    <property type="entry name" value="A/G_cyclase"/>
</dbReference>
<sequence length="743" mass="83907">MRRYLMRWFLGSSIIVFFMLHVMSPPSSLFSWQFIHNLERDLYDLRLNVAAASVVDDRVIIVDIDEKSLAEIGRWPWNRQILSQLVDRLFIDYEIDLLGLDIAFPEADNSSGWSQLEVLANTLLKDQDGFLAQLPEIKKQLDYDQQFADSLHHRRVVLGFSFATLESRMENVQAGLLPEPLLTAEEVRLLPLKYESANGYIANLPLLQANALGAGHFNVSPDVDGVVRRVPMLQAYQGDLYESLSLAMARVILGEPTIELGLEKGSGGYHRLEFLQLGARKIPVDAYLRTLIPFRGPQGSFPYLSASDVLKQRVSDPQLLKDKIVLLGTTAQGLLDLRTTPVATVYPGVEIHANLLAGILDHQLMDQPAYIVGMEWIILVLSGVLLLFLLSLLSPLWATVNTVLLVTGIVWFNVMVWEQLNLVLPLAATLLMILSLFLFSMSYGYFIESSHKRAMAHLFGQYVPPELVDEMSRDPSSFNMRGENRDMTVLFSDVRGFTTISEGLEPQELSELMNEFLTPMTRIIHEQRGTIDKYMGDAIMAFWGAPLRDEKHARHALDAAMGMVQTLEAMQPQFKARGWPEIKVGVGLNSGPMNVGNMGSQFRIAYTVMGDAVNLGSRLEGLTKQYGVQIIASETTVAAVPEYAFRELDRVRVKGKDLPVVIYEPLGARDHLTESVISELVLYETALTHYREQHWELARQLLLQLREQSPERLLYSIYLERIDYFSHNPPGEDWDGVYTFTTK</sequence>
<dbReference type="InterPro" id="IPR050697">
    <property type="entry name" value="Adenylyl/Guanylyl_Cyclase_3/4"/>
</dbReference>
<comment type="caution">
    <text evidence="9">The sequence shown here is derived from an EMBL/GenBank/DDBJ whole genome shotgun (WGS) entry which is preliminary data.</text>
</comment>
<dbReference type="PANTHER" id="PTHR43081:SF1">
    <property type="entry name" value="ADENYLATE CYCLASE, TERMINAL-DIFFERENTIATION SPECIFIC"/>
    <property type="match status" value="1"/>
</dbReference>
<dbReference type="Pfam" id="PF00211">
    <property type="entry name" value="Guanylate_cyc"/>
    <property type="match status" value="1"/>
</dbReference>
<feature type="domain" description="Guanylate cyclase" evidence="8">
    <location>
        <begin position="488"/>
        <end position="620"/>
    </location>
</feature>
<organism evidence="9 10">
    <name type="scientific">Thioflexithrix psekupsensis</name>
    <dbReference type="NCBI Taxonomy" id="1570016"/>
    <lineage>
        <taxon>Bacteria</taxon>
        <taxon>Pseudomonadati</taxon>
        <taxon>Pseudomonadota</taxon>
        <taxon>Gammaproteobacteria</taxon>
        <taxon>Thiotrichales</taxon>
        <taxon>Thioflexithrix</taxon>
    </lineage>
</organism>
<feature type="transmembrane region" description="Helical" evidence="7">
    <location>
        <begin position="369"/>
        <end position="389"/>
    </location>
</feature>
<keyword evidence="3" id="KW-1003">Cell membrane</keyword>
<dbReference type="SUPFAM" id="SSF55073">
    <property type="entry name" value="Nucleotide cyclase"/>
    <property type="match status" value="1"/>
</dbReference>
<keyword evidence="4 7" id="KW-0812">Transmembrane</keyword>
<evidence type="ECO:0000256" key="2">
    <source>
        <dbReference type="ARBA" id="ARBA00005381"/>
    </source>
</evidence>
<dbReference type="FunFam" id="3.30.70.1230:FF:000016">
    <property type="entry name" value="Adenylate/guanylate cyclase domain-containing protein"/>
    <property type="match status" value="1"/>
</dbReference>
<evidence type="ECO:0000313" key="9">
    <source>
        <dbReference type="EMBL" id="OUD14695.1"/>
    </source>
</evidence>
<protein>
    <submittedName>
        <fullName evidence="9">Adenylate/guanylate cyclase domain-containing protein</fullName>
    </submittedName>
</protein>
<dbReference type="PANTHER" id="PTHR43081">
    <property type="entry name" value="ADENYLATE CYCLASE, TERMINAL-DIFFERENTIATION SPECIFIC-RELATED"/>
    <property type="match status" value="1"/>
</dbReference>